<dbReference type="PANTHER" id="PTHR48027">
    <property type="entry name" value="HETEROGENEOUS NUCLEAR RIBONUCLEOPROTEIN 87F-RELATED"/>
    <property type="match status" value="1"/>
</dbReference>
<dbReference type="RefSeq" id="WP_149355420.1">
    <property type="nucleotide sequence ID" value="NZ_BKBW01000003.1"/>
</dbReference>
<dbReference type="Gene3D" id="3.30.70.330">
    <property type="match status" value="1"/>
</dbReference>
<feature type="compositionally biased region" description="Gly residues" evidence="2">
    <location>
        <begin position="151"/>
        <end position="162"/>
    </location>
</feature>
<dbReference type="InterPro" id="IPR052462">
    <property type="entry name" value="SLIRP/GR-RBP-like"/>
</dbReference>
<evidence type="ECO:0000256" key="1">
    <source>
        <dbReference type="ARBA" id="ARBA00022884"/>
    </source>
</evidence>
<feature type="region of interest" description="Disordered" evidence="2">
    <location>
        <begin position="80"/>
        <end position="162"/>
    </location>
</feature>
<feature type="compositionally biased region" description="Gly residues" evidence="2">
    <location>
        <begin position="90"/>
        <end position="137"/>
    </location>
</feature>
<proteinExistence type="predicted"/>
<dbReference type="InterPro" id="IPR012677">
    <property type="entry name" value="Nucleotide-bd_a/b_plait_sf"/>
</dbReference>
<dbReference type="GO" id="GO:0003723">
    <property type="term" value="F:RNA binding"/>
    <property type="evidence" value="ECO:0007669"/>
    <property type="project" value="UniProtKB-KW"/>
</dbReference>
<dbReference type="EMBL" id="BKBW01000003">
    <property type="protein sequence ID" value="GEQ75145.1"/>
    <property type="molecule type" value="Genomic_DNA"/>
</dbReference>
<evidence type="ECO:0000313" key="5">
    <source>
        <dbReference type="Proteomes" id="UP000323105"/>
    </source>
</evidence>
<evidence type="ECO:0000313" key="4">
    <source>
        <dbReference type="EMBL" id="GEQ75145.1"/>
    </source>
</evidence>
<dbReference type="InterPro" id="IPR000504">
    <property type="entry name" value="RRM_dom"/>
</dbReference>
<reference evidence="4 5" key="1">
    <citation type="journal article" date="2019" name="Microbiol. Resour. Announc.">
        <title>Draft Genome Sequence of Comamonas testosteroni TA441, a Bacterium That Has a Cryptic Phenol Degradation Gene Cluster.</title>
        <authorList>
            <person name="Arai H."/>
            <person name="Ishii M."/>
        </authorList>
    </citation>
    <scope>NUCLEOTIDE SEQUENCE [LARGE SCALE GENOMIC DNA]</scope>
    <source>
        <strain evidence="4 5">TA441</strain>
    </source>
</reference>
<dbReference type="InterPro" id="IPR048289">
    <property type="entry name" value="RRM2_NsCP33-like"/>
</dbReference>
<dbReference type="CDD" id="cd21608">
    <property type="entry name" value="RRM2_NsCP33_like"/>
    <property type="match status" value="1"/>
</dbReference>
<evidence type="ECO:0000259" key="3">
    <source>
        <dbReference type="PROSITE" id="PS50102"/>
    </source>
</evidence>
<comment type="caution">
    <text evidence="4">The sequence shown here is derived from an EMBL/GenBank/DDBJ whole genome shotgun (WGS) entry which is preliminary data.</text>
</comment>
<name>A0A5A7MEK5_COMTE</name>
<gene>
    <name evidence="4" type="ORF">CTTA_2150</name>
</gene>
<feature type="domain" description="RRM" evidence="3">
    <location>
        <begin position="3"/>
        <end position="81"/>
    </location>
</feature>
<accession>A0A5A7MEK5</accession>
<dbReference type="AlphaFoldDB" id="A0A5A7MEK5"/>
<dbReference type="PROSITE" id="PS50102">
    <property type="entry name" value="RRM"/>
    <property type="match status" value="1"/>
</dbReference>
<dbReference type="SMART" id="SM00360">
    <property type="entry name" value="RRM"/>
    <property type="match status" value="1"/>
</dbReference>
<sequence>MGNKLYVGNLPYGVRDNDLEQAFGQFGAVASARVMMERDTGRSKGFGFVEMASEAEAQAAIQGMNGQPLGGRSLVVNEARPMEPRPPRSGGFGGGFRGEGGFGGGNRDGGYGGGRSEGGGYGRGDGGGYGGGRGEGGFRSPYGSGPRHGGRGGYGGGNNHGE</sequence>
<protein>
    <recommendedName>
        <fullName evidence="3">RRM domain-containing protein</fullName>
    </recommendedName>
</protein>
<evidence type="ECO:0000256" key="2">
    <source>
        <dbReference type="SAM" id="MobiDB-lite"/>
    </source>
</evidence>
<dbReference type="Proteomes" id="UP000323105">
    <property type="component" value="Unassembled WGS sequence"/>
</dbReference>
<dbReference type="SUPFAM" id="SSF54928">
    <property type="entry name" value="RNA-binding domain, RBD"/>
    <property type="match status" value="1"/>
</dbReference>
<organism evidence="4 5">
    <name type="scientific">Comamonas testosteroni</name>
    <name type="common">Pseudomonas testosteroni</name>
    <dbReference type="NCBI Taxonomy" id="285"/>
    <lineage>
        <taxon>Bacteria</taxon>
        <taxon>Pseudomonadati</taxon>
        <taxon>Pseudomonadota</taxon>
        <taxon>Betaproteobacteria</taxon>
        <taxon>Burkholderiales</taxon>
        <taxon>Comamonadaceae</taxon>
        <taxon>Comamonas</taxon>
    </lineage>
</organism>
<dbReference type="InterPro" id="IPR035979">
    <property type="entry name" value="RBD_domain_sf"/>
</dbReference>
<dbReference type="Pfam" id="PF00076">
    <property type="entry name" value="RRM_1"/>
    <property type="match status" value="1"/>
</dbReference>
<keyword evidence="1" id="KW-0694">RNA-binding</keyword>